<dbReference type="GO" id="GO:0046872">
    <property type="term" value="F:metal ion binding"/>
    <property type="evidence" value="ECO:0007669"/>
    <property type="project" value="UniProtKB-KW"/>
</dbReference>
<dbReference type="GO" id="GO:0005737">
    <property type="term" value="C:cytoplasm"/>
    <property type="evidence" value="ECO:0007669"/>
    <property type="project" value="TreeGrafter"/>
</dbReference>
<keyword evidence="2" id="KW-0378">Hydrolase</keyword>
<evidence type="ECO:0000313" key="3">
    <source>
        <dbReference type="EMBL" id="KOO20973.1"/>
    </source>
</evidence>
<evidence type="ECO:0000256" key="1">
    <source>
        <dbReference type="ARBA" id="ARBA00022723"/>
    </source>
</evidence>
<reference evidence="4" key="1">
    <citation type="journal article" date="2015" name="PLoS Genet.">
        <title>Genome Sequence and Transcriptome Analyses of Chrysochromulina tobin: Metabolic Tools for Enhanced Algal Fitness in the Prominent Order Prymnesiales (Haptophyceae).</title>
        <authorList>
            <person name="Hovde B.T."/>
            <person name="Deodato C.R."/>
            <person name="Hunsperger H.M."/>
            <person name="Ryken S.A."/>
            <person name="Yost W."/>
            <person name="Jha R.K."/>
            <person name="Patterson J."/>
            <person name="Monnat R.J. Jr."/>
            <person name="Barlow S.B."/>
            <person name="Starkenburg S.R."/>
            <person name="Cattolico R.A."/>
        </authorList>
    </citation>
    <scope>NUCLEOTIDE SEQUENCE</scope>
    <source>
        <strain evidence="4">CCMP291</strain>
    </source>
</reference>
<keyword evidence="1" id="KW-0479">Metal-binding</keyword>
<dbReference type="PANTHER" id="PTHR45953">
    <property type="entry name" value="IDURONATE 2-SULFATASE"/>
    <property type="match status" value="1"/>
</dbReference>
<dbReference type="OrthoDB" id="96314at2759"/>
<evidence type="ECO:0000256" key="2">
    <source>
        <dbReference type="ARBA" id="ARBA00022801"/>
    </source>
</evidence>
<dbReference type="EMBL" id="JWZX01003398">
    <property type="protein sequence ID" value="KOO20973.1"/>
    <property type="molecule type" value="Genomic_DNA"/>
</dbReference>
<gene>
    <name evidence="3" type="ORF">Ctob_000032</name>
</gene>
<name>A0A0M0J425_9EUKA</name>
<dbReference type="InterPro" id="IPR017850">
    <property type="entry name" value="Alkaline_phosphatase_core_sf"/>
</dbReference>
<dbReference type="Gene3D" id="3.40.720.10">
    <property type="entry name" value="Alkaline Phosphatase, subunit A"/>
    <property type="match status" value="1"/>
</dbReference>
<accession>A0A0M0J425</accession>
<dbReference type="GO" id="GO:0004423">
    <property type="term" value="F:iduronate-2-sulfatase activity"/>
    <property type="evidence" value="ECO:0007669"/>
    <property type="project" value="TreeGrafter"/>
</dbReference>
<evidence type="ECO:0000313" key="4">
    <source>
        <dbReference type="Proteomes" id="UP000037460"/>
    </source>
</evidence>
<comment type="caution">
    <text evidence="3">The sequence shown here is derived from an EMBL/GenBank/DDBJ whole genome shotgun (WGS) entry which is preliminary data.</text>
</comment>
<dbReference type="PANTHER" id="PTHR45953:SF1">
    <property type="entry name" value="IDURONATE 2-SULFATASE"/>
    <property type="match status" value="1"/>
</dbReference>
<proteinExistence type="predicted"/>
<dbReference type="SUPFAM" id="SSF53649">
    <property type="entry name" value="Alkaline phosphatase-like"/>
    <property type="match status" value="1"/>
</dbReference>
<keyword evidence="4" id="KW-1185">Reference proteome</keyword>
<organism evidence="3 4">
    <name type="scientific">Chrysochromulina tobinii</name>
    <dbReference type="NCBI Taxonomy" id="1460289"/>
    <lineage>
        <taxon>Eukaryota</taxon>
        <taxon>Haptista</taxon>
        <taxon>Haptophyta</taxon>
        <taxon>Prymnesiophyceae</taxon>
        <taxon>Prymnesiales</taxon>
        <taxon>Chrysochromulinaceae</taxon>
        <taxon>Chrysochromulina</taxon>
    </lineage>
</organism>
<sequence length="115" mass="13202">MPLIKNPTRAWKNASYSQYPRKGSPPKIMGYSMRLVEVRFTAWVDFDGIRNETTWTMEQKDCGFELYNLTADPLENRNLAYHDGMQQKVKMHFEQLKAGWRATASALPSAATVEA</sequence>
<protein>
    <submittedName>
        <fullName evidence="3">Iduronate 2-sulfatase-like protein</fullName>
    </submittedName>
</protein>
<dbReference type="AlphaFoldDB" id="A0A0M0J425"/>
<dbReference type="Proteomes" id="UP000037460">
    <property type="component" value="Unassembled WGS sequence"/>
</dbReference>